<reference evidence="2" key="1">
    <citation type="submission" date="2023-06" db="EMBL/GenBank/DDBJ databases">
        <authorList>
            <consortium name="Lawrence Berkeley National Laboratory"/>
            <person name="Ahrendt S."/>
            <person name="Sahu N."/>
            <person name="Indic B."/>
            <person name="Wong-Bajracharya J."/>
            <person name="Merenyi Z."/>
            <person name="Ke H.-M."/>
            <person name="Monk M."/>
            <person name="Kocsube S."/>
            <person name="Drula E."/>
            <person name="Lipzen A."/>
            <person name="Balint B."/>
            <person name="Henrissat B."/>
            <person name="Andreopoulos B."/>
            <person name="Martin F.M."/>
            <person name="Harder C.B."/>
            <person name="Rigling D."/>
            <person name="Ford K.L."/>
            <person name="Foster G.D."/>
            <person name="Pangilinan J."/>
            <person name="Papanicolaou A."/>
            <person name="Barry K."/>
            <person name="LaButti K."/>
            <person name="Viragh M."/>
            <person name="Koriabine M."/>
            <person name="Yan M."/>
            <person name="Riley R."/>
            <person name="Champramary S."/>
            <person name="Plett K.L."/>
            <person name="Tsai I.J."/>
            <person name="Slot J."/>
            <person name="Sipos G."/>
            <person name="Plett J."/>
            <person name="Nagy L.G."/>
            <person name="Grigoriev I.V."/>
        </authorList>
    </citation>
    <scope>NUCLEOTIDE SEQUENCE</scope>
    <source>
        <strain evidence="2">CCBAS 213</strain>
    </source>
</reference>
<evidence type="ECO:0000313" key="3">
    <source>
        <dbReference type="Proteomes" id="UP001175211"/>
    </source>
</evidence>
<accession>A0AA39NA63</accession>
<dbReference type="GeneID" id="85360617"/>
<proteinExistence type="predicted"/>
<feature type="region of interest" description="Disordered" evidence="1">
    <location>
        <begin position="153"/>
        <end position="177"/>
    </location>
</feature>
<evidence type="ECO:0000256" key="1">
    <source>
        <dbReference type="SAM" id="MobiDB-lite"/>
    </source>
</evidence>
<dbReference type="Proteomes" id="UP001175211">
    <property type="component" value="Unassembled WGS sequence"/>
</dbReference>
<protein>
    <submittedName>
        <fullName evidence="2">Uncharacterized protein</fullName>
    </submittedName>
</protein>
<evidence type="ECO:0000313" key="2">
    <source>
        <dbReference type="EMBL" id="KAK0461881.1"/>
    </source>
</evidence>
<gene>
    <name evidence="2" type="ORF">EV420DRAFT_1640182</name>
</gene>
<dbReference type="EMBL" id="JAUEPS010000010">
    <property type="protein sequence ID" value="KAK0461881.1"/>
    <property type="molecule type" value="Genomic_DNA"/>
</dbReference>
<keyword evidence="3" id="KW-1185">Reference proteome</keyword>
<name>A0AA39NA63_ARMTA</name>
<dbReference type="RefSeq" id="XP_060333619.1">
    <property type="nucleotide sequence ID" value="XM_060477069.1"/>
</dbReference>
<feature type="compositionally biased region" description="Basic and acidic residues" evidence="1">
    <location>
        <begin position="162"/>
        <end position="177"/>
    </location>
</feature>
<comment type="caution">
    <text evidence="2">The sequence shown here is derived from an EMBL/GenBank/DDBJ whole genome shotgun (WGS) entry which is preliminary data.</text>
</comment>
<dbReference type="AlphaFoldDB" id="A0AA39NA63"/>
<organism evidence="2 3">
    <name type="scientific">Armillaria tabescens</name>
    <name type="common">Ringless honey mushroom</name>
    <name type="synonym">Agaricus tabescens</name>
    <dbReference type="NCBI Taxonomy" id="1929756"/>
    <lineage>
        <taxon>Eukaryota</taxon>
        <taxon>Fungi</taxon>
        <taxon>Dikarya</taxon>
        <taxon>Basidiomycota</taxon>
        <taxon>Agaricomycotina</taxon>
        <taxon>Agaricomycetes</taxon>
        <taxon>Agaricomycetidae</taxon>
        <taxon>Agaricales</taxon>
        <taxon>Marasmiineae</taxon>
        <taxon>Physalacriaceae</taxon>
        <taxon>Desarmillaria</taxon>
    </lineage>
</organism>
<sequence>MPLLGAIKSREERYEEAQQNPLLLALEQATLDKEPFFKKLSNSTRMQERRLAQRWIVEGIALPPRQAFIGFASYLAINTQGRLSSQYAAKKTIKSYMNGIFGLFRRNALLKVPNDYHQQCFAFLDSADLERDPMSAQRREDLSAEELLRLFNERLQPGPWNDSKDEPPPGYHERQTT</sequence>